<feature type="transmembrane region" description="Helical" evidence="7">
    <location>
        <begin position="291"/>
        <end position="313"/>
    </location>
</feature>
<evidence type="ECO:0000256" key="1">
    <source>
        <dbReference type="ARBA" id="ARBA00004651"/>
    </source>
</evidence>
<dbReference type="EMBL" id="WRXO01000007">
    <property type="protein sequence ID" value="MVT43252.1"/>
    <property type="molecule type" value="Genomic_DNA"/>
</dbReference>
<feature type="transmembrane region" description="Helical" evidence="7">
    <location>
        <begin position="248"/>
        <end position="271"/>
    </location>
</feature>
<comment type="subcellular location">
    <subcellularLocation>
        <location evidence="1">Cell membrane</location>
        <topology evidence="1">Multi-pass membrane protein</topology>
    </subcellularLocation>
</comment>
<evidence type="ECO:0000256" key="2">
    <source>
        <dbReference type="ARBA" id="ARBA00007430"/>
    </source>
</evidence>
<evidence type="ECO:0000313" key="9">
    <source>
        <dbReference type="Proteomes" id="UP000468388"/>
    </source>
</evidence>
<evidence type="ECO:0000256" key="5">
    <source>
        <dbReference type="ARBA" id="ARBA00022989"/>
    </source>
</evidence>
<feature type="transmembrane region" description="Helical" evidence="7">
    <location>
        <begin position="47"/>
        <end position="66"/>
    </location>
</feature>
<name>A0A6N8JGH8_9BACT</name>
<reference evidence="8 9" key="1">
    <citation type="submission" date="2019-12" db="EMBL/GenBank/DDBJ databases">
        <title>The draft genomic sequence of strain Chitinophaga oryziterrae JCM 16595.</title>
        <authorList>
            <person name="Zhang X."/>
        </authorList>
    </citation>
    <scope>NUCLEOTIDE SEQUENCE [LARGE SCALE GENOMIC DNA]</scope>
    <source>
        <strain evidence="8 9">JCM 16595</strain>
    </source>
</reference>
<keyword evidence="9" id="KW-1185">Reference proteome</keyword>
<feature type="transmembrane region" description="Helical" evidence="7">
    <location>
        <begin position="448"/>
        <end position="468"/>
    </location>
</feature>
<evidence type="ECO:0000256" key="3">
    <source>
        <dbReference type="ARBA" id="ARBA00022475"/>
    </source>
</evidence>
<evidence type="ECO:0000256" key="6">
    <source>
        <dbReference type="ARBA" id="ARBA00023136"/>
    </source>
</evidence>
<feature type="transmembrane region" description="Helical" evidence="7">
    <location>
        <begin position="157"/>
        <end position="190"/>
    </location>
</feature>
<feature type="transmembrane region" description="Helical" evidence="7">
    <location>
        <begin position="115"/>
        <end position="137"/>
    </location>
</feature>
<dbReference type="GO" id="GO:0005886">
    <property type="term" value="C:plasma membrane"/>
    <property type="evidence" value="ECO:0007669"/>
    <property type="project" value="UniProtKB-SubCell"/>
</dbReference>
<keyword evidence="4 7" id="KW-0812">Transmembrane</keyword>
<feature type="transmembrane region" description="Helical" evidence="7">
    <location>
        <begin position="86"/>
        <end position="106"/>
    </location>
</feature>
<protein>
    <submittedName>
        <fullName evidence="8">Oligosaccharide flippase family protein</fullName>
    </submittedName>
</protein>
<feature type="transmembrane region" description="Helical" evidence="7">
    <location>
        <begin position="415"/>
        <end position="436"/>
    </location>
</feature>
<evidence type="ECO:0000313" key="8">
    <source>
        <dbReference type="EMBL" id="MVT43252.1"/>
    </source>
</evidence>
<dbReference type="PANTHER" id="PTHR30250:SF10">
    <property type="entry name" value="LIPOPOLYSACCHARIDE BIOSYNTHESIS PROTEIN WZXC"/>
    <property type="match status" value="1"/>
</dbReference>
<feature type="transmembrane region" description="Helical" evidence="7">
    <location>
        <begin position="325"/>
        <end position="344"/>
    </location>
</feature>
<feature type="transmembrane region" description="Helical" evidence="7">
    <location>
        <begin position="365"/>
        <end position="395"/>
    </location>
</feature>
<gene>
    <name evidence="8" type="ORF">GO495_21825</name>
</gene>
<organism evidence="8 9">
    <name type="scientific">Chitinophaga oryziterrae</name>
    <dbReference type="NCBI Taxonomy" id="1031224"/>
    <lineage>
        <taxon>Bacteria</taxon>
        <taxon>Pseudomonadati</taxon>
        <taxon>Bacteroidota</taxon>
        <taxon>Chitinophagia</taxon>
        <taxon>Chitinophagales</taxon>
        <taxon>Chitinophagaceae</taxon>
        <taxon>Chitinophaga</taxon>
    </lineage>
</organism>
<accession>A0A6N8JGH8</accession>
<sequence>MNKNNISGKHVFNSISWMLLQTGATKLTSILGQIVLAWLLVPEQFGLISLVYTVTSIGLIIQQFGLNDVLVRRQKSFHNWLPLSYGISWIFGIVSFFLLLILGFIGSKVYHDHNIFILVSFYAFTTPMDALSVIPLTKMRIDLDFKTLSLIRVMETVMTMVMTVILAFMGFGVYSFVIPPLIVSAVSLIVKYRVTHLNILFKIHLKRWKYLTVSSSWSLVHSVVQRIMDQADYITLGIWVSKAVVGIYYMAFSLSIQVIGFVANNLPSVLFPSLASIQDSKRAKDMYKRSVTYLSVFGAAFAIWQGATAFWIVRVFLSSKWVDTTPLVEILSIGMAFRAVAWLWSTPFRLKGKFADMAKQSFYSLLFMVVLIAAGTFKWGVYGTATAVSLYYTIISPYWLYKGFKLLGGTLQETLQMFVIPIPLALLSYGSCWYFFRFMYEGLSPVPVMIIISLVGSTLYGLGVYVFMQDTFQEIRRLILDRLPVNSGVRKLLSRN</sequence>
<dbReference type="OrthoDB" id="9770347at2"/>
<dbReference type="AlphaFoldDB" id="A0A6N8JGH8"/>
<feature type="transmembrane region" description="Helical" evidence="7">
    <location>
        <begin position="15"/>
        <end position="40"/>
    </location>
</feature>
<dbReference type="RefSeq" id="WP_157301863.1">
    <property type="nucleotide sequence ID" value="NZ_BAAAZB010000026.1"/>
</dbReference>
<evidence type="ECO:0000256" key="7">
    <source>
        <dbReference type="SAM" id="Phobius"/>
    </source>
</evidence>
<dbReference type="PANTHER" id="PTHR30250">
    <property type="entry name" value="PST FAMILY PREDICTED COLANIC ACID TRANSPORTER"/>
    <property type="match status" value="1"/>
</dbReference>
<keyword evidence="6 7" id="KW-0472">Membrane</keyword>
<comment type="similarity">
    <text evidence="2">Belongs to the polysaccharide synthase family.</text>
</comment>
<keyword evidence="5 7" id="KW-1133">Transmembrane helix</keyword>
<keyword evidence="3" id="KW-1003">Cell membrane</keyword>
<comment type="caution">
    <text evidence="8">The sequence shown here is derived from an EMBL/GenBank/DDBJ whole genome shotgun (WGS) entry which is preliminary data.</text>
</comment>
<dbReference type="Pfam" id="PF13440">
    <property type="entry name" value="Polysacc_synt_3"/>
    <property type="match status" value="1"/>
</dbReference>
<dbReference type="InterPro" id="IPR050833">
    <property type="entry name" value="Poly_Biosynth_Transport"/>
</dbReference>
<dbReference type="Proteomes" id="UP000468388">
    <property type="component" value="Unassembled WGS sequence"/>
</dbReference>
<evidence type="ECO:0000256" key="4">
    <source>
        <dbReference type="ARBA" id="ARBA00022692"/>
    </source>
</evidence>
<proteinExistence type="inferred from homology"/>